<keyword evidence="1" id="KW-0347">Helicase</keyword>
<accession>A0ACC3NX14</accession>
<gene>
    <name evidence="1" type="primary">HFM1_1</name>
    <name evidence="1" type="ORF">LTR37_000820</name>
</gene>
<reference evidence="1" key="1">
    <citation type="submission" date="2023-07" db="EMBL/GenBank/DDBJ databases">
        <title>Black Yeasts Isolated from many extreme environments.</title>
        <authorList>
            <person name="Coleine C."/>
            <person name="Stajich J.E."/>
            <person name="Selbmann L."/>
        </authorList>
    </citation>
    <scope>NUCLEOTIDE SEQUENCE</scope>
    <source>
        <strain evidence="1">CCFEE 5714</strain>
    </source>
</reference>
<organism evidence="1 2">
    <name type="scientific">Vermiconidia calcicola</name>
    <dbReference type="NCBI Taxonomy" id="1690605"/>
    <lineage>
        <taxon>Eukaryota</taxon>
        <taxon>Fungi</taxon>
        <taxon>Dikarya</taxon>
        <taxon>Ascomycota</taxon>
        <taxon>Pezizomycotina</taxon>
        <taxon>Dothideomycetes</taxon>
        <taxon>Dothideomycetidae</taxon>
        <taxon>Mycosphaerellales</taxon>
        <taxon>Extremaceae</taxon>
        <taxon>Vermiconidia</taxon>
    </lineage>
</organism>
<name>A0ACC3NX14_9PEZI</name>
<keyword evidence="2" id="KW-1185">Reference proteome</keyword>
<sequence length="1528" mass="169854">MDQRIFEQLDMLERGARVERPPADTYNDSSAEFSAYDGPQSHHHGGARYQREEDEYPDEPMTLDSFDEQLLRQPDQTSRHGQAALGRARLSLPPAAHQQPDDIDYAPPFPQLHRDSPPQSFDISRFALGQGELGISSSSEFDQPLPSSPAFKASKRRPAPIEYGRQTRPSMHYNDYARDFQQHPEYEPLSLDQLEAEEHLAPSRIEPEHYFPPSYDAPRPVSGSRQDRLAGPVVQGISLVSTHTLPDRLRAIFPYPLFNAVQSKTFDTIYKTNNNFVLSAPTGSGKTAVLELAICRLISNYASDSYKIVYQAPTKSLCSERQRDWQAKFAPLGLQCAELTGDTDNAHVRSVQQASIIITTPEKWDSMTRKWKDHQRLMQMVKLFLIDEVHILKEDRGATLEAVVSRMKSVGSDVRFVALSATVPNAEDIATWLGKDPVHPHIPASRDRFGEKFRPVRLQKHVCGYQASPNEFAFEKTLNSKLPEIISKWSQRKPIMVFCFTRNACVDTAKVLSAWWATKGARERYWGSPRRRLVVADKELRDTISSGVAFHHAGLSIQDRTTVEKGFLEGELNVICCTSTLAVGINLPCHMVIIKNTVTYQGNPSGGGCKEYSDLEIMQMLGRAGRPQFDDSAVAVIMTRVQRVSHYEKMISGQEILESCLHRNLIDHLNAEIGLGTITSASSAKKWLSGTFLYVRLKEHPEHYKIEGDAPGGNLDERLENICSKGIALLEEHDLVNATPKLRCTEFGDAMARYYLQFDTMRIFMALPPKAKVSEILSAVSQAAEFKDIRFRANEKPTYKDLNKNSSIKFQIPVNLDAPAHKVSLVIQSVLGALDLPTDDYKQRLEYGTAKAIVFQHATRLIRCIVDCQLYLEDGIATRNALMLARSLGAQVWDDSPLHMKQLEAVGLVYVRKLVAAGITSVEDLENTEAHRIESSLSRNPPFGADLQAKAKAFPKLRVSLKKMGEPVIKKGEHVTVKVKAEIGFLNDKVPETFQRKPVYVCLLAETSDGLKVHFARISAKKLNNGQDVLFSANLTNASQSIRAYVMCDEIAGTMRHAILEPDIPPLAFPQQKPDANTNQQKVSLVNAPNTFKRRAAAGTARGNTDSDSDEFGDLGLDDADLARAEAGGFVDIDEFEDYGKERGQPKQKKRKTSNNAPSEESWEPQHLANGKWACNHRCGDKSACKHLCCREGIDKKPKAPKAKETKKETDMDTGPKQTQLSMSVAKQSNASAPAVPVKDKKATSIHRKTDDSREARDLNRLHNSVKTKTPNVPVLPRAGMSTGPGDSNRKGGKPRLSFLEAARDMDGDADEYGSFGDLAGTQPAARMSSPKDDNPFGLAGPDEFDDMDMDMGADQNAPAEGSGDGHVDFSSFTDDHNFGQHDEWTMKDLDDVLAAQAPITPQQAKNDNDTVQSKKSDHLFVGYSSESTAQNFGVDQGGYSGRKRFPEDETAADNYNAPKGRAETTSRPPPVRRDQERVVRRQSTPTGNQSPRRVTGSVAQAQEPDEDEELKAWFKAEFGTEHFNLVP</sequence>
<comment type="caution">
    <text evidence="1">The sequence shown here is derived from an EMBL/GenBank/DDBJ whole genome shotgun (WGS) entry which is preliminary data.</text>
</comment>
<protein>
    <submittedName>
        <fullName evidence="1">ATP-dependent DNA helicase MER3</fullName>
        <ecNumber evidence="1">3.6.4.12</ecNumber>
    </submittedName>
</protein>
<dbReference type="EMBL" id="JAUTXU010000004">
    <property type="protein sequence ID" value="KAK3724772.1"/>
    <property type="molecule type" value="Genomic_DNA"/>
</dbReference>
<evidence type="ECO:0000313" key="1">
    <source>
        <dbReference type="EMBL" id="KAK3724772.1"/>
    </source>
</evidence>
<keyword evidence="1" id="KW-0547">Nucleotide-binding</keyword>
<dbReference type="Proteomes" id="UP001281147">
    <property type="component" value="Unassembled WGS sequence"/>
</dbReference>
<dbReference type="EC" id="3.6.4.12" evidence="1"/>
<evidence type="ECO:0000313" key="2">
    <source>
        <dbReference type="Proteomes" id="UP001281147"/>
    </source>
</evidence>
<keyword evidence="1" id="KW-0067">ATP-binding</keyword>
<proteinExistence type="predicted"/>
<keyword evidence="1" id="KW-0378">Hydrolase</keyword>